<reference evidence="2 3" key="1">
    <citation type="submission" date="2016-10" db="EMBL/GenBank/DDBJ databases">
        <title>Comparative genomics of Bacillus thuringiensis reveals a path to pathogens against multiple invertebrate hosts.</title>
        <authorList>
            <person name="Zheng J."/>
            <person name="Gao Q."/>
            <person name="Liu H."/>
            <person name="Peng D."/>
            <person name="Ruan L."/>
            <person name="Sun M."/>
        </authorList>
    </citation>
    <scope>NUCLEOTIDE SEQUENCE [LARGE SCALE GENOMIC DNA]</scope>
    <source>
        <strain evidence="2">BGSC 4BX1</strain>
    </source>
</reference>
<dbReference type="Pfam" id="PF06114">
    <property type="entry name" value="Peptidase_M78"/>
    <property type="match status" value="1"/>
</dbReference>
<dbReference type="AlphaFoldDB" id="A0A243BEL4"/>
<evidence type="ECO:0000313" key="3">
    <source>
        <dbReference type="Proteomes" id="UP000195089"/>
    </source>
</evidence>
<dbReference type="InterPro" id="IPR010359">
    <property type="entry name" value="IrrE_HExxH"/>
</dbReference>
<evidence type="ECO:0000313" key="2">
    <source>
        <dbReference type="EMBL" id="OTY44549.1"/>
    </source>
</evidence>
<protein>
    <recommendedName>
        <fullName evidence="1">IrrE N-terminal-like domain-containing protein</fullName>
    </recommendedName>
</protein>
<sequence length="172" mass="20490">MFQSQPYYTTQLEDYIQHLYQSLSIFVPEQIDMIEIAKKLNILLYFAPFGSHAMERNQIANLVIDNRISQQEQWEDFGHETCHILFHSGNQLLMHQMFLDYQEAKANNFALQFCVPTFMLRKLPPLQLKAYIISEKFNVTTQFAEKRLLHYENQLLASKLQNQISQYCNFRK</sequence>
<comment type="caution">
    <text evidence="2">The sequence shown here is derived from an EMBL/GenBank/DDBJ whole genome shotgun (WGS) entry which is preliminary data.</text>
</comment>
<name>A0A243BEL4_BACTU</name>
<gene>
    <name evidence="2" type="ORF">BK742_13020</name>
</gene>
<dbReference type="EMBL" id="NFDL01000047">
    <property type="protein sequence ID" value="OTY44549.1"/>
    <property type="molecule type" value="Genomic_DNA"/>
</dbReference>
<organism evidence="2 3">
    <name type="scientific">Bacillus thuringiensis serovar pingluonsis</name>
    <dbReference type="NCBI Taxonomy" id="180881"/>
    <lineage>
        <taxon>Bacteria</taxon>
        <taxon>Bacillati</taxon>
        <taxon>Bacillota</taxon>
        <taxon>Bacilli</taxon>
        <taxon>Bacillales</taxon>
        <taxon>Bacillaceae</taxon>
        <taxon>Bacillus</taxon>
        <taxon>Bacillus cereus group</taxon>
    </lineage>
</organism>
<accession>A0A243BEL4</accession>
<proteinExistence type="predicted"/>
<feature type="domain" description="IrrE N-terminal-like" evidence="1">
    <location>
        <begin position="37"/>
        <end position="148"/>
    </location>
</feature>
<dbReference type="Proteomes" id="UP000195089">
    <property type="component" value="Unassembled WGS sequence"/>
</dbReference>
<evidence type="ECO:0000259" key="1">
    <source>
        <dbReference type="Pfam" id="PF06114"/>
    </source>
</evidence>
<dbReference type="RefSeq" id="WP_088119515.1">
    <property type="nucleotide sequence ID" value="NZ_NFDL01000047.1"/>
</dbReference>